<dbReference type="InterPro" id="IPR057587">
    <property type="entry name" value="GpJ_Ig_second"/>
</dbReference>
<feature type="domain" description="Tip attachment protein J" evidence="1">
    <location>
        <begin position="270"/>
        <end position="426"/>
    </location>
</feature>
<evidence type="ECO:0000259" key="2">
    <source>
        <dbReference type="Pfam" id="PF24489"/>
    </source>
</evidence>
<evidence type="ECO:0000259" key="1">
    <source>
        <dbReference type="Pfam" id="PF13550"/>
    </source>
</evidence>
<dbReference type="AlphaFoldDB" id="A0A0H3ZYA2"/>
<dbReference type="Pfam" id="PF24489">
    <property type="entry name" value="Ig_J_second"/>
    <property type="match status" value="1"/>
</dbReference>
<accession>A0A0H3ZYA2</accession>
<dbReference type="Pfam" id="PF13550">
    <property type="entry name" value="Phage-tail_3"/>
    <property type="match status" value="1"/>
</dbReference>
<sequence>MAVAAIVGVVAAAGATVVGVTIGTAVAIGLAAASIYATVSMKKPTPGATPSQSERKQLIRSSTAPKQVIVGKTLVSGVWLYAEEQKGGTENPDGTYKEWLFNAIGIAGHPVYRVLKCYFNETPIEEYGEFANWQVHNNPTATDSYLLENGPSWKKDMIGKGTTWARISMLFDNDKYPNGIPTPRFLVEGVADVYDPRTRKKGFTDNAALVTLWVLQNYFNCSNDEIIWNGFGGFSEAANLCDEIVTNPDGSTEKRYTVNGSFLLDEKRGDILSDLLRSYGAELVRVGGRVGVLPAAYYGPATFTIHESDIISDIDLQPEPDRSNATNVVGGTFIDPTQNYVETDYPQIRDDEAIARDGEEIKTDLNFRFVTSPYQAQRLANIELKRAKAGAVVRFTMGLKGLYCRRGRVVNLDVPSVGLIGEYRVVSCGYHLAQGVEIVLQQDDIDIYDDAVGGEFVAPPLVNLPNGELAAPVNVRFLAEALGDVVQGKLVWQTRASSAVINEIRIDKQHSDGRLEAVQYGQSVGDTYNLNGLPVADYVASVRSKSASGKLSAWASSSFVVSMPKPPDAVQTKSSNWSINLVPQFKGSVPVGTLFEFWHLADPSSFLAGVPEYSADDLDKATKVHTGSSFSHSGLIPDRYQHYWVRTVNVYGASDFLYLMTGTTREQALVTTLVERLESIEIVSSNYVSGKSGYRIFPANPNDPTQDGKAEFNNIIARGHIEANTGHFKGSLDVASGNTGARMRITNERIDVYSSTGALKVRIGKL</sequence>
<reference evidence="3" key="1">
    <citation type="journal article" date="2015" name="MBio">
        <title>Eco-Evolutionary Dynamics of Episomes among Ecologically Cohesive Bacterial Populations.</title>
        <authorList>
            <person name="Xue H."/>
            <person name="Cordero O.X."/>
            <person name="Camas F.M."/>
            <person name="Trimble W."/>
            <person name="Meyer F."/>
            <person name="Guglielmini J."/>
            <person name="Rocha E.P."/>
            <person name="Polz M.F."/>
        </authorList>
    </citation>
    <scope>NUCLEOTIDE SEQUENCE</scope>
    <source>
        <strain evidence="3">FF_113</strain>
    </source>
</reference>
<name>A0A0H3ZYA2_9GAMM</name>
<evidence type="ECO:0000313" key="3">
    <source>
        <dbReference type="EMBL" id="AKN38844.1"/>
    </source>
</evidence>
<feature type="domain" description="Tip attachment protein J second Ig-like" evidence="2">
    <location>
        <begin position="566"/>
        <end position="662"/>
    </location>
</feature>
<dbReference type="InterPro" id="IPR032876">
    <property type="entry name" value="J_dom"/>
</dbReference>
<organism evidence="3">
    <name type="scientific">Enterovibrio sp. FF_113</name>
    <dbReference type="NCBI Taxonomy" id="1660266"/>
    <lineage>
        <taxon>Bacteria</taxon>
        <taxon>Pseudomonadati</taxon>
        <taxon>Pseudomonadota</taxon>
        <taxon>Gammaproteobacteria</taxon>
        <taxon>Vibrionales</taxon>
        <taxon>Vibrionaceae</taxon>
        <taxon>Enterovibrio</taxon>
    </lineage>
</organism>
<dbReference type="EMBL" id="KP795616">
    <property type="protein sequence ID" value="AKN38844.1"/>
    <property type="molecule type" value="Genomic_DNA"/>
</dbReference>
<proteinExistence type="predicted"/>
<protein>
    <submittedName>
        <fullName evidence="3">Phage tail fiber protein</fullName>
    </submittedName>
</protein>